<reference evidence="2 3" key="1">
    <citation type="submission" date="2014-06" db="EMBL/GenBank/DDBJ databases">
        <title>Evolutionary Origins and Diversification of the Mycorrhizal Mutualists.</title>
        <authorList>
            <consortium name="DOE Joint Genome Institute"/>
            <consortium name="Mycorrhizal Genomics Consortium"/>
            <person name="Kohler A."/>
            <person name="Kuo A."/>
            <person name="Nagy L.G."/>
            <person name="Floudas D."/>
            <person name="Copeland A."/>
            <person name="Barry K.W."/>
            <person name="Cichocki N."/>
            <person name="Veneault-Fourrey C."/>
            <person name="LaButti K."/>
            <person name="Lindquist E.A."/>
            <person name="Lipzen A."/>
            <person name="Lundell T."/>
            <person name="Morin E."/>
            <person name="Murat C."/>
            <person name="Riley R."/>
            <person name="Ohm R."/>
            <person name="Sun H."/>
            <person name="Tunlid A."/>
            <person name="Henrissat B."/>
            <person name="Grigoriev I.V."/>
            <person name="Hibbett D.S."/>
            <person name="Martin F."/>
        </authorList>
    </citation>
    <scope>NUCLEOTIDE SEQUENCE [LARGE SCALE GENOMIC DNA]</scope>
    <source>
        <strain evidence="2 3">FD-325 SS-3</strain>
    </source>
</reference>
<evidence type="ECO:0000256" key="1">
    <source>
        <dbReference type="SAM" id="MobiDB-lite"/>
    </source>
</evidence>
<dbReference type="AlphaFoldDB" id="A0A0C9SVU2"/>
<dbReference type="HOGENOM" id="CLU_021700_0_0_1"/>
<feature type="compositionally biased region" description="Basic residues" evidence="1">
    <location>
        <begin position="1"/>
        <end position="10"/>
    </location>
</feature>
<feature type="region of interest" description="Disordered" evidence="1">
    <location>
        <begin position="495"/>
        <end position="567"/>
    </location>
</feature>
<feature type="compositionally biased region" description="Basic and acidic residues" evidence="1">
    <location>
        <begin position="11"/>
        <end position="20"/>
    </location>
</feature>
<feature type="compositionally biased region" description="Basic and acidic residues" evidence="1">
    <location>
        <begin position="741"/>
        <end position="750"/>
    </location>
</feature>
<dbReference type="Proteomes" id="UP000053263">
    <property type="component" value="Unassembled WGS sequence"/>
</dbReference>
<feature type="compositionally biased region" description="Pro residues" evidence="1">
    <location>
        <begin position="495"/>
        <end position="519"/>
    </location>
</feature>
<feature type="compositionally biased region" description="Polar residues" evidence="1">
    <location>
        <begin position="417"/>
        <end position="433"/>
    </location>
</feature>
<sequence>MAKAKGRKPGPKKEKSDRPPGRVSWVQGTKFTFFDSRKELWQRAVDAGPEQAGIFYSNIAKLFLKKYGYDLPLKDDIDEDIEDPPDDSIDEEDPDAADLGEEEAERRSKIYKSLRTSIGQWYRHHYRKLLKRDPRTKMMHCIFEEISDLGPKPPRKLRMEQYYSKHYYESRVKPKFDEEWARVNADWELVLAAGNPENLRGPARINVRNRVTKEKYLEESEEFRKELEARAEKDRELELEEYKGRGLSTSRTPEQIQKAIDDLGYYLQPIADILYERCDMVTAIVMSGPIPEKGGEIEIRSVHAGVTRELIPQKWFDADPRTMQIMWESMNAFARRVYPPEARLSRAIPSTRPSPVMVDKDLYQLEGDINMHDGTAPSVQQGSGRSTPSTAQSTTTTRAPGLEEETQAEPAPPLSGVHSTSTTGAATPEQALSSPVRERSLTPEWLLSLENEADERGAIRVKDLFGAQQPVSTPAPVVAPAPAPAPAPVVAPAPAPGPTVAPGPAPAPTVAPALGPPPSTLLQPTDLARVRPKPRPRGIKTNSGGRSIDDDHQQGHTSGAPPLPTVDQTGWPKLMTSYYELFTKGKAWGKDWEECVLKFVEFEKGEGFPLDEAHPKLPSTSRPHQVSYWMKTHRSTGADEPIDNIVAFDEAWWTWWLEWNVLRNARKCGLVLVLVCLSWWGNALFGGDQERQGPKVVHWREAVADVSLVLDRIALTPRNPSTSAAPAGTSPAPGSSSSKRKAPEGVQGDRRSKRLAT</sequence>
<dbReference type="EMBL" id="KN832580">
    <property type="protein sequence ID" value="KII83220.1"/>
    <property type="molecule type" value="Genomic_DNA"/>
</dbReference>
<feature type="compositionally biased region" description="Acidic residues" evidence="1">
    <location>
        <begin position="76"/>
        <end position="103"/>
    </location>
</feature>
<proteinExistence type="predicted"/>
<name>A0A0C9SVU2_PLICR</name>
<feature type="region of interest" description="Disordered" evidence="1">
    <location>
        <begin position="76"/>
        <end position="104"/>
    </location>
</feature>
<keyword evidence="3" id="KW-1185">Reference proteome</keyword>
<feature type="compositionally biased region" description="Low complexity" evidence="1">
    <location>
        <begin position="720"/>
        <end position="737"/>
    </location>
</feature>
<feature type="region of interest" description="Disordered" evidence="1">
    <location>
        <begin position="369"/>
        <end position="439"/>
    </location>
</feature>
<protein>
    <submittedName>
        <fullName evidence="2">Uncharacterized protein</fullName>
    </submittedName>
</protein>
<feature type="compositionally biased region" description="Low complexity" evidence="1">
    <location>
        <begin position="385"/>
        <end position="400"/>
    </location>
</feature>
<gene>
    <name evidence="2" type="ORF">PLICRDRAFT_180623</name>
</gene>
<dbReference type="OrthoDB" id="3033067at2759"/>
<evidence type="ECO:0000313" key="3">
    <source>
        <dbReference type="Proteomes" id="UP000053263"/>
    </source>
</evidence>
<feature type="region of interest" description="Disordered" evidence="1">
    <location>
        <begin position="718"/>
        <end position="757"/>
    </location>
</feature>
<evidence type="ECO:0000313" key="2">
    <source>
        <dbReference type="EMBL" id="KII83220.1"/>
    </source>
</evidence>
<feature type="region of interest" description="Disordered" evidence="1">
    <location>
        <begin position="1"/>
        <end position="24"/>
    </location>
</feature>
<organism evidence="2 3">
    <name type="scientific">Plicaturopsis crispa FD-325 SS-3</name>
    <dbReference type="NCBI Taxonomy" id="944288"/>
    <lineage>
        <taxon>Eukaryota</taxon>
        <taxon>Fungi</taxon>
        <taxon>Dikarya</taxon>
        <taxon>Basidiomycota</taxon>
        <taxon>Agaricomycotina</taxon>
        <taxon>Agaricomycetes</taxon>
        <taxon>Agaricomycetidae</taxon>
        <taxon>Amylocorticiales</taxon>
        <taxon>Amylocorticiaceae</taxon>
        <taxon>Plicatura</taxon>
        <taxon>Plicaturopsis crispa</taxon>
    </lineage>
</organism>
<accession>A0A0C9SVU2</accession>